<comment type="caution">
    <text evidence="2">The sequence shown here is derived from an EMBL/GenBank/DDBJ whole genome shotgun (WGS) entry which is preliminary data.</text>
</comment>
<organism evidence="2 3">
    <name type="scientific">Roseisolibacter agri</name>
    <dbReference type="NCBI Taxonomy" id="2014610"/>
    <lineage>
        <taxon>Bacteria</taxon>
        <taxon>Pseudomonadati</taxon>
        <taxon>Gemmatimonadota</taxon>
        <taxon>Gemmatimonadia</taxon>
        <taxon>Gemmatimonadales</taxon>
        <taxon>Gemmatimonadaceae</taxon>
        <taxon>Roseisolibacter</taxon>
    </lineage>
</organism>
<reference evidence="2" key="1">
    <citation type="submission" date="2022-08" db="EMBL/GenBank/DDBJ databases">
        <title>Draft genome sequencing of Roseisolibacter agri AW1220.</title>
        <authorList>
            <person name="Tobiishi Y."/>
            <person name="Tonouchi A."/>
        </authorList>
    </citation>
    <scope>NUCLEOTIDE SEQUENCE</scope>
    <source>
        <strain evidence="2">AW1220</strain>
    </source>
</reference>
<name>A0AA37V4R3_9BACT</name>
<feature type="region of interest" description="Disordered" evidence="1">
    <location>
        <begin position="72"/>
        <end position="156"/>
    </location>
</feature>
<keyword evidence="3" id="KW-1185">Reference proteome</keyword>
<dbReference type="AlphaFoldDB" id="A0AA37V4R3"/>
<dbReference type="EMBL" id="BRXS01000008">
    <property type="protein sequence ID" value="GLC28272.1"/>
    <property type="molecule type" value="Genomic_DNA"/>
</dbReference>
<sequence>MQPDVPDGLRLLSLQADAEPPAVNVTLDRGALADPACLGAALALCFAPLELASVYRTAARHVARALRERTTELAGAPAAVSSRPHVSTSSLSGALPGDDGADRAVLTAAPDEGPTGRSLPGVAPSSSCPKGDTQRGSASRVIKGPQAERTTREERM</sequence>
<dbReference type="RefSeq" id="WP_284352674.1">
    <property type="nucleotide sequence ID" value="NZ_BRXS01000008.1"/>
</dbReference>
<evidence type="ECO:0000313" key="2">
    <source>
        <dbReference type="EMBL" id="GLC28272.1"/>
    </source>
</evidence>
<evidence type="ECO:0000313" key="3">
    <source>
        <dbReference type="Proteomes" id="UP001161325"/>
    </source>
</evidence>
<evidence type="ECO:0000256" key="1">
    <source>
        <dbReference type="SAM" id="MobiDB-lite"/>
    </source>
</evidence>
<protein>
    <submittedName>
        <fullName evidence="2">Uncharacterized protein</fullName>
    </submittedName>
</protein>
<dbReference type="Proteomes" id="UP001161325">
    <property type="component" value="Unassembled WGS sequence"/>
</dbReference>
<gene>
    <name evidence="2" type="ORF">rosag_47850</name>
</gene>
<accession>A0AA37V4R3</accession>
<proteinExistence type="predicted"/>